<dbReference type="STRING" id="1160509.A0A3N4IPJ2"/>
<protein>
    <submittedName>
        <fullName evidence="1">Uncharacterized protein</fullName>
    </submittedName>
</protein>
<evidence type="ECO:0000313" key="1">
    <source>
        <dbReference type="EMBL" id="RPA88102.1"/>
    </source>
</evidence>
<dbReference type="AlphaFoldDB" id="A0A3N4IPJ2"/>
<gene>
    <name evidence="1" type="ORF">BJ508DRAFT_2601</name>
</gene>
<organism evidence="1 2">
    <name type="scientific">Ascobolus immersus RN42</name>
    <dbReference type="NCBI Taxonomy" id="1160509"/>
    <lineage>
        <taxon>Eukaryota</taxon>
        <taxon>Fungi</taxon>
        <taxon>Dikarya</taxon>
        <taxon>Ascomycota</taxon>
        <taxon>Pezizomycotina</taxon>
        <taxon>Pezizomycetes</taxon>
        <taxon>Pezizales</taxon>
        <taxon>Ascobolaceae</taxon>
        <taxon>Ascobolus</taxon>
    </lineage>
</organism>
<dbReference type="EMBL" id="ML119645">
    <property type="protein sequence ID" value="RPA88102.1"/>
    <property type="molecule type" value="Genomic_DNA"/>
</dbReference>
<reference evidence="1 2" key="1">
    <citation type="journal article" date="2018" name="Nat. Ecol. Evol.">
        <title>Pezizomycetes genomes reveal the molecular basis of ectomycorrhizal truffle lifestyle.</title>
        <authorList>
            <person name="Murat C."/>
            <person name="Payen T."/>
            <person name="Noel B."/>
            <person name="Kuo A."/>
            <person name="Morin E."/>
            <person name="Chen J."/>
            <person name="Kohler A."/>
            <person name="Krizsan K."/>
            <person name="Balestrini R."/>
            <person name="Da Silva C."/>
            <person name="Montanini B."/>
            <person name="Hainaut M."/>
            <person name="Levati E."/>
            <person name="Barry K.W."/>
            <person name="Belfiori B."/>
            <person name="Cichocki N."/>
            <person name="Clum A."/>
            <person name="Dockter R.B."/>
            <person name="Fauchery L."/>
            <person name="Guy J."/>
            <person name="Iotti M."/>
            <person name="Le Tacon F."/>
            <person name="Lindquist E.A."/>
            <person name="Lipzen A."/>
            <person name="Malagnac F."/>
            <person name="Mello A."/>
            <person name="Molinier V."/>
            <person name="Miyauchi S."/>
            <person name="Poulain J."/>
            <person name="Riccioni C."/>
            <person name="Rubini A."/>
            <person name="Sitrit Y."/>
            <person name="Splivallo R."/>
            <person name="Traeger S."/>
            <person name="Wang M."/>
            <person name="Zifcakova L."/>
            <person name="Wipf D."/>
            <person name="Zambonelli A."/>
            <person name="Paolocci F."/>
            <person name="Nowrousian M."/>
            <person name="Ottonello S."/>
            <person name="Baldrian P."/>
            <person name="Spatafora J.W."/>
            <person name="Henrissat B."/>
            <person name="Nagy L.G."/>
            <person name="Aury J.M."/>
            <person name="Wincker P."/>
            <person name="Grigoriev I.V."/>
            <person name="Bonfante P."/>
            <person name="Martin F.M."/>
        </authorList>
    </citation>
    <scope>NUCLEOTIDE SEQUENCE [LARGE SCALE GENOMIC DNA]</scope>
    <source>
        <strain evidence="1 2">RN42</strain>
    </source>
</reference>
<proteinExistence type="predicted"/>
<keyword evidence="2" id="KW-1185">Reference proteome</keyword>
<accession>A0A3N4IPJ2</accession>
<evidence type="ECO:0000313" key="2">
    <source>
        <dbReference type="Proteomes" id="UP000275078"/>
    </source>
</evidence>
<sequence>MERPKTEEIVPIPKPGSPFKTFQDLPNELYDHICDELVRATESPIGKDNYKVLKKYIPRHPYSNQPPELGRIRYRHPLLAFAAVSKHYEAVVESWCGRQCTSGKYVVTTPLKEGKKNRSQFLYRLWTQCAYCHVRSVRRGTIARFLNLCANCDKQEFPKITLSQAKRKYGLTEEQLKDEHNGIRRGTYHSQGHDCTHYDLGDVIRYAERIHNMPHDVWLARKKHQKTSQEEAARAKKKRIVDALEAGLLANGLALRITALGPTVQTISTKSPYICMPAFTAKWICPEAKQPAHFVKYEYLLQQATVRVAYDSYNRLFNVLPTELVPANQHAPERSIPNFAKTLRVGPEWNTTVRNISLPNIVLFHLFTLDFSLTGLTCPEEYVHAYLSLITTWEPGKLDPTGNHTPWSILHYPIFIRTPDFPPGLAAEDDAIQRHINRLYSHYPKAKKIEELKAEVTKFLGGDWRKLADKDAYVEKFMRD</sequence>
<name>A0A3N4IPJ2_ASCIM</name>
<dbReference type="OrthoDB" id="5313288at2759"/>
<dbReference type="Proteomes" id="UP000275078">
    <property type="component" value="Unassembled WGS sequence"/>
</dbReference>